<dbReference type="InterPro" id="IPR016181">
    <property type="entry name" value="Acyl_CoA_acyltransferase"/>
</dbReference>
<dbReference type="Proteomes" id="UP000663834">
    <property type="component" value="Unassembled WGS sequence"/>
</dbReference>
<dbReference type="OrthoDB" id="630895at2759"/>
<evidence type="ECO:0000313" key="8">
    <source>
        <dbReference type="EMBL" id="CAF4025137.1"/>
    </source>
</evidence>
<dbReference type="PANTHER" id="PTHR43792">
    <property type="entry name" value="GNAT FAMILY, PUTATIVE (AFU_ORTHOLOGUE AFUA_3G00765)-RELATED-RELATED"/>
    <property type="match status" value="1"/>
</dbReference>
<evidence type="ECO:0000313" key="11">
    <source>
        <dbReference type="Proteomes" id="UP000663866"/>
    </source>
</evidence>
<dbReference type="EMBL" id="CAJOBF010002305">
    <property type="protein sequence ID" value="CAF4025137.1"/>
    <property type="molecule type" value="Genomic_DNA"/>
</dbReference>
<comment type="caution">
    <text evidence="2">The sequence shown here is derived from an EMBL/GenBank/DDBJ whole genome shotgun (WGS) entry which is preliminary data.</text>
</comment>
<dbReference type="Proteomes" id="UP000663842">
    <property type="component" value="Unassembled WGS sequence"/>
</dbReference>
<dbReference type="Proteomes" id="UP000663866">
    <property type="component" value="Unassembled WGS sequence"/>
</dbReference>
<evidence type="ECO:0000313" key="5">
    <source>
        <dbReference type="EMBL" id="CAF2105924.1"/>
    </source>
</evidence>
<feature type="domain" description="N-acetyltransferase" evidence="1">
    <location>
        <begin position="19"/>
        <end position="180"/>
    </location>
</feature>
<evidence type="ECO:0000259" key="1">
    <source>
        <dbReference type="PROSITE" id="PS51186"/>
    </source>
</evidence>
<dbReference type="Proteomes" id="UP000681967">
    <property type="component" value="Unassembled WGS sequence"/>
</dbReference>
<dbReference type="Proteomes" id="UP000663855">
    <property type="component" value="Unassembled WGS sequence"/>
</dbReference>
<dbReference type="Proteomes" id="UP000663887">
    <property type="component" value="Unassembled WGS sequence"/>
</dbReference>
<reference evidence="2" key="1">
    <citation type="submission" date="2021-02" db="EMBL/GenBank/DDBJ databases">
        <authorList>
            <person name="Nowell W R."/>
        </authorList>
    </citation>
    <scope>NUCLEOTIDE SEQUENCE</scope>
</reference>
<dbReference type="Proteomes" id="UP000663856">
    <property type="component" value="Unassembled WGS sequence"/>
</dbReference>
<dbReference type="EMBL" id="CAJOBJ010000101">
    <property type="protein sequence ID" value="CAF3794961.1"/>
    <property type="molecule type" value="Genomic_DNA"/>
</dbReference>
<dbReference type="Pfam" id="PF13302">
    <property type="entry name" value="Acetyltransf_3"/>
    <property type="match status" value="1"/>
</dbReference>
<dbReference type="EMBL" id="CAJNOW010004184">
    <property type="protein sequence ID" value="CAF1407923.1"/>
    <property type="molecule type" value="Genomic_DNA"/>
</dbReference>
<dbReference type="PANTHER" id="PTHR43792:SF1">
    <property type="entry name" value="N-ACETYLTRANSFERASE DOMAIN-CONTAINING PROTEIN"/>
    <property type="match status" value="1"/>
</dbReference>
<dbReference type="InterPro" id="IPR000182">
    <property type="entry name" value="GNAT_dom"/>
</dbReference>
<proteinExistence type="predicted"/>
<evidence type="ECO:0000313" key="7">
    <source>
        <dbReference type="EMBL" id="CAF3831582.1"/>
    </source>
</evidence>
<evidence type="ECO:0000313" key="9">
    <source>
        <dbReference type="EMBL" id="CAF4215545.1"/>
    </source>
</evidence>
<dbReference type="EMBL" id="CAJNRF010008915">
    <property type="protein sequence ID" value="CAF2105924.1"/>
    <property type="molecule type" value="Genomic_DNA"/>
</dbReference>
<evidence type="ECO:0000313" key="6">
    <source>
        <dbReference type="EMBL" id="CAF3794961.1"/>
    </source>
</evidence>
<dbReference type="EMBL" id="CAJNRG010004677">
    <property type="protein sequence ID" value="CAF2068059.1"/>
    <property type="molecule type" value="Genomic_DNA"/>
</dbReference>
<dbReference type="EMBL" id="CAJOBG010007397">
    <property type="protein sequence ID" value="CAF4215545.1"/>
    <property type="molecule type" value="Genomic_DNA"/>
</dbReference>
<dbReference type="Gene3D" id="3.40.630.30">
    <property type="match status" value="1"/>
</dbReference>
<keyword evidence="11" id="KW-1185">Reference proteome</keyword>
<dbReference type="InterPro" id="IPR051531">
    <property type="entry name" value="N-acetyltransferase"/>
</dbReference>
<dbReference type="GO" id="GO:0016747">
    <property type="term" value="F:acyltransferase activity, transferring groups other than amino-acyl groups"/>
    <property type="evidence" value="ECO:0007669"/>
    <property type="project" value="InterPro"/>
</dbReference>
<evidence type="ECO:0000313" key="10">
    <source>
        <dbReference type="Proteomes" id="UP000663855"/>
    </source>
</evidence>
<dbReference type="PROSITE" id="PS51186">
    <property type="entry name" value="GNAT"/>
    <property type="match status" value="1"/>
</dbReference>
<protein>
    <recommendedName>
        <fullName evidence="1">N-acetyltransferase domain-containing protein</fullName>
    </recommendedName>
</protein>
<sequence>MDSTQALDNCKYFLESKRIGFRLWTENDFQLALNLWGDINVTKIIGGPFTIEKIRERLSYEIENMKMYGIQYWPIFLLKTGEHIGCCGFRPYEKEKNTIEIGFHILPKFWRQGFASEAADTAISYAFSNLNVSKIFAGHNPNNVASCQLLAQLRFQYTHHEYYFPTGLQHPSYILEKEQHYRKTI</sequence>
<evidence type="ECO:0000313" key="2">
    <source>
        <dbReference type="EMBL" id="CAF1185560.1"/>
    </source>
</evidence>
<dbReference type="EMBL" id="CAJOBH010001025">
    <property type="protein sequence ID" value="CAF3831582.1"/>
    <property type="molecule type" value="Genomic_DNA"/>
</dbReference>
<accession>A0A814VAN5</accession>
<organism evidence="2 10">
    <name type="scientific">Rotaria magnacalcarata</name>
    <dbReference type="NCBI Taxonomy" id="392030"/>
    <lineage>
        <taxon>Eukaryota</taxon>
        <taxon>Metazoa</taxon>
        <taxon>Spiralia</taxon>
        <taxon>Gnathifera</taxon>
        <taxon>Rotifera</taxon>
        <taxon>Eurotatoria</taxon>
        <taxon>Bdelloidea</taxon>
        <taxon>Philodinida</taxon>
        <taxon>Philodinidae</taxon>
        <taxon>Rotaria</taxon>
    </lineage>
</organism>
<dbReference type="SUPFAM" id="SSF55729">
    <property type="entry name" value="Acyl-CoA N-acyltransferases (Nat)"/>
    <property type="match status" value="1"/>
</dbReference>
<evidence type="ECO:0000313" key="4">
    <source>
        <dbReference type="EMBL" id="CAF2068059.1"/>
    </source>
</evidence>
<dbReference type="CDD" id="cd04301">
    <property type="entry name" value="NAT_SF"/>
    <property type="match status" value="1"/>
</dbReference>
<dbReference type="Proteomes" id="UP000681720">
    <property type="component" value="Unassembled WGS sequence"/>
</dbReference>
<dbReference type="AlphaFoldDB" id="A0A814VAN5"/>
<name>A0A814VAN5_9BILA</name>
<evidence type="ECO:0000313" key="3">
    <source>
        <dbReference type="EMBL" id="CAF1407923.1"/>
    </source>
</evidence>
<dbReference type="EMBL" id="CAJNOV010004750">
    <property type="protein sequence ID" value="CAF1185560.1"/>
    <property type="molecule type" value="Genomic_DNA"/>
</dbReference>
<gene>
    <name evidence="7" type="ORF">BYL167_LOCUS4733</name>
    <name evidence="2" type="ORF">CJN711_LOCUS11234</name>
    <name evidence="6" type="ORF">GIL414_LOCUS761</name>
    <name evidence="3" type="ORF">KQP761_LOCUS10012</name>
    <name evidence="9" type="ORF">OVN521_LOCUS27147</name>
    <name evidence="8" type="ORF">UXM345_LOCUS17622</name>
    <name evidence="5" type="ORF">WKI299_LOCUS21348</name>
    <name evidence="4" type="ORF">XDN619_LOCUS11995</name>
</gene>